<evidence type="ECO:0000256" key="2">
    <source>
        <dbReference type="SAM" id="MobiDB-lite"/>
    </source>
</evidence>
<proteinExistence type="predicted"/>
<evidence type="ECO:0000256" key="1">
    <source>
        <dbReference type="SAM" id="Coils"/>
    </source>
</evidence>
<keyword evidence="5" id="KW-1185">Reference proteome</keyword>
<keyword evidence="1" id="KW-0175">Coiled coil</keyword>
<name>A0A485K8W9_9STRA</name>
<feature type="coiled-coil region" evidence="1">
    <location>
        <begin position="22"/>
        <end position="49"/>
    </location>
</feature>
<dbReference type="EMBL" id="VJMH01000378">
    <property type="protein sequence ID" value="KAF0716646.1"/>
    <property type="molecule type" value="Genomic_DNA"/>
</dbReference>
<protein>
    <submittedName>
        <fullName evidence="4">Aste57867_2730 protein</fullName>
    </submittedName>
</protein>
<accession>A0A485K8W9</accession>
<organism evidence="4 5">
    <name type="scientific">Aphanomyces stellatus</name>
    <dbReference type="NCBI Taxonomy" id="120398"/>
    <lineage>
        <taxon>Eukaryota</taxon>
        <taxon>Sar</taxon>
        <taxon>Stramenopiles</taxon>
        <taxon>Oomycota</taxon>
        <taxon>Saprolegniomycetes</taxon>
        <taxon>Saprolegniales</taxon>
        <taxon>Verrucalvaceae</taxon>
        <taxon>Aphanomyces</taxon>
    </lineage>
</organism>
<evidence type="ECO:0000313" key="5">
    <source>
        <dbReference type="Proteomes" id="UP000332933"/>
    </source>
</evidence>
<dbReference type="Proteomes" id="UP000332933">
    <property type="component" value="Unassembled WGS sequence"/>
</dbReference>
<gene>
    <name evidence="4" type="primary">Aste57867_2730</name>
    <name evidence="3" type="ORF">As57867_002723</name>
    <name evidence="4" type="ORF">ASTE57867_2730</name>
</gene>
<dbReference type="CDD" id="cd14686">
    <property type="entry name" value="bZIP"/>
    <property type="match status" value="1"/>
</dbReference>
<evidence type="ECO:0000313" key="3">
    <source>
        <dbReference type="EMBL" id="KAF0716646.1"/>
    </source>
</evidence>
<dbReference type="AlphaFoldDB" id="A0A485K8W9"/>
<sequence>MEDAEAQAKRRIYVKMKMRKYRDRERQEVASLEAQIESLQAELARLSFDFQSGKTSMLVWREVSSALQDAVTSSIHRNRALKTQRRGHEELVRVMKQWVDTQTKALLSPQSRTLTTRTHTSWRNVTLVAHPASRKLGFYWITDHLFHHTDAIMQQYQFPSRHEALEDLTVDIDDLDRVTYIHRKQVTLPFSLAATASFLRSSVLKRFLNAPVWSRVKPDAVVPADTTLLQDDCLHYQHSERDPNQVVRTIYREYSEHPDRLVVVGQCVNHDESLPNSARQRGRMRWFVLDRVGPTQTMWRELTLNSHCFAASDGSFLSLDDEAMAVGCDLSACRDDLKEQTFRAHMQRVAVDIAAHSHFLMEETLSKLEHGATDDGVISTHVPETEPRPAASVDVDE</sequence>
<dbReference type="OrthoDB" id="65978at2759"/>
<reference evidence="3" key="2">
    <citation type="submission" date="2019-06" db="EMBL/GenBank/DDBJ databases">
        <title>Genomics analysis of Aphanomyces spp. identifies a new class of oomycete effector associated with host adaptation.</title>
        <authorList>
            <person name="Gaulin E."/>
        </authorList>
    </citation>
    <scope>NUCLEOTIDE SEQUENCE</scope>
    <source>
        <strain evidence="3">CBS 578.67</strain>
    </source>
</reference>
<dbReference type="EMBL" id="CAADRA010000378">
    <property type="protein sequence ID" value="VFT79922.1"/>
    <property type="molecule type" value="Genomic_DNA"/>
</dbReference>
<evidence type="ECO:0000313" key="4">
    <source>
        <dbReference type="EMBL" id="VFT79922.1"/>
    </source>
</evidence>
<feature type="region of interest" description="Disordered" evidence="2">
    <location>
        <begin position="375"/>
        <end position="397"/>
    </location>
</feature>
<reference evidence="4 5" key="1">
    <citation type="submission" date="2019-03" db="EMBL/GenBank/DDBJ databases">
        <authorList>
            <person name="Gaulin E."/>
            <person name="Dumas B."/>
        </authorList>
    </citation>
    <scope>NUCLEOTIDE SEQUENCE [LARGE SCALE GENOMIC DNA]</scope>
    <source>
        <strain evidence="4">CBS 568.67</strain>
    </source>
</reference>